<dbReference type="GO" id="GO:0005524">
    <property type="term" value="F:ATP binding"/>
    <property type="evidence" value="ECO:0007669"/>
    <property type="project" value="UniProtKB-UniRule"/>
</dbReference>
<dbReference type="SMART" id="SM00220">
    <property type="entry name" value="S_TKc"/>
    <property type="match status" value="1"/>
</dbReference>
<organism evidence="4 5">
    <name type="scientific">Carpinus fangiana</name>
    <dbReference type="NCBI Taxonomy" id="176857"/>
    <lineage>
        <taxon>Eukaryota</taxon>
        <taxon>Viridiplantae</taxon>
        <taxon>Streptophyta</taxon>
        <taxon>Embryophyta</taxon>
        <taxon>Tracheophyta</taxon>
        <taxon>Spermatophyta</taxon>
        <taxon>Magnoliopsida</taxon>
        <taxon>eudicotyledons</taxon>
        <taxon>Gunneridae</taxon>
        <taxon>Pentapetalae</taxon>
        <taxon>rosids</taxon>
        <taxon>fabids</taxon>
        <taxon>Fagales</taxon>
        <taxon>Betulaceae</taxon>
        <taxon>Carpinus</taxon>
    </lineage>
</organism>
<dbReference type="Gene3D" id="1.10.510.10">
    <property type="entry name" value="Transferase(Phosphotransferase) domain 1"/>
    <property type="match status" value="1"/>
</dbReference>
<dbReference type="PROSITE" id="PS50011">
    <property type="entry name" value="PROTEIN_KINASE_DOM"/>
    <property type="match status" value="1"/>
</dbReference>
<comment type="similarity">
    <text evidence="1">Belongs to the protein kinase superfamily. CK1 Ser/Thr protein kinase family. Casein kinase I subfamily.</text>
</comment>
<evidence type="ECO:0000256" key="2">
    <source>
        <dbReference type="PROSITE-ProRule" id="PRU10141"/>
    </source>
</evidence>
<evidence type="ECO:0000256" key="1">
    <source>
        <dbReference type="ARBA" id="ARBA00005926"/>
    </source>
</evidence>
<feature type="binding site" evidence="2">
    <location>
        <position position="38"/>
    </location>
    <ligand>
        <name>ATP</name>
        <dbReference type="ChEBI" id="CHEBI:30616"/>
    </ligand>
</feature>
<reference evidence="4 5" key="1">
    <citation type="submission" date="2019-06" db="EMBL/GenBank/DDBJ databases">
        <title>A chromosomal-level reference genome of Carpinus fangiana (Coryloideae, Betulaceae).</title>
        <authorList>
            <person name="Yang X."/>
            <person name="Wang Z."/>
            <person name="Zhang L."/>
            <person name="Hao G."/>
            <person name="Liu J."/>
            <person name="Yang Y."/>
        </authorList>
    </citation>
    <scope>NUCLEOTIDE SEQUENCE [LARGE SCALE GENOMIC DNA]</scope>
    <source>
        <strain evidence="4">Cfa_2016G</strain>
        <tissue evidence="4">Leaf</tissue>
    </source>
</reference>
<dbReference type="InterPro" id="IPR050235">
    <property type="entry name" value="CK1_Ser-Thr_kinase"/>
</dbReference>
<accession>A0A5N6RP27</accession>
<dbReference type="GO" id="GO:0004672">
    <property type="term" value="F:protein kinase activity"/>
    <property type="evidence" value="ECO:0007669"/>
    <property type="project" value="InterPro"/>
</dbReference>
<dbReference type="Gene3D" id="3.30.200.20">
    <property type="entry name" value="Phosphorylase Kinase, domain 1"/>
    <property type="match status" value="1"/>
</dbReference>
<keyword evidence="2" id="KW-0067">ATP-binding</keyword>
<evidence type="ECO:0000313" key="4">
    <source>
        <dbReference type="EMBL" id="KAE8100039.1"/>
    </source>
</evidence>
<keyword evidence="2" id="KW-0547">Nucleotide-binding</keyword>
<evidence type="ECO:0000259" key="3">
    <source>
        <dbReference type="PROSITE" id="PS50011"/>
    </source>
</evidence>
<dbReference type="EMBL" id="CM017327">
    <property type="protein sequence ID" value="KAE8100039.1"/>
    <property type="molecule type" value="Genomic_DNA"/>
</dbReference>
<evidence type="ECO:0000313" key="5">
    <source>
        <dbReference type="Proteomes" id="UP000327013"/>
    </source>
</evidence>
<dbReference type="InterPro" id="IPR017441">
    <property type="entry name" value="Protein_kinase_ATP_BS"/>
</dbReference>
<keyword evidence="5" id="KW-1185">Reference proteome</keyword>
<dbReference type="AlphaFoldDB" id="A0A5N6RP27"/>
<dbReference type="PANTHER" id="PTHR11909">
    <property type="entry name" value="CASEIN KINASE-RELATED"/>
    <property type="match status" value="1"/>
</dbReference>
<dbReference type="OrthoDB" id="1529752at2759"/>
<name>A0A5N6RP27_9ROSI</name>
<gene>
    <name evidence="4" type="ORF">FH972_017972</name>
</gene>
<sequence>MEHCILGRYKVGGKIGSGAFGVIFHGTDIRTDEKFAIKFEYVKIQNPQLMYESQVYKVLHGGTGIPYVQCTGTDAGYNVLVMGLLGDSLEELFNICGKKLSLKSVLMLADQMVRLTELNLFTPNLICIEISSLPISLWEGEIMRIIRCSSSTSVWRSNIEILHHINTFVTEQSRRDDLESLGYVLIYFLRGRLPWQVKAANSKEKEEMIKNLKNSTSIEDLCRGCPIEFESYFQYCRSLRFESKPDYGYLKRMFRDLFSRQGFKMDYVFDWTILKHQQSVQSSSIAGPLISAGVFPAEKSVAKVSEVALGAKVAYSFFDNYDI</sequence>
<dbReference type="Proteomes" id="UP000327013">
    <property type="component" value="Chromosome 7"/>
</dbReference>
<dbReference type="SUPFAM" id="SSF56112">
    <property type="entry name" value="Protein kinase-like (PK-like)"/>
    <property type="match status" value="1"/>
</dbReference>
<dbReference type="InterPro" id="IPR011009">
    <property type="entry name" value="Kinase-like_dom_sf"/>
</dbReference>
<dbReference type="PROSITE" id="PS00107">
    <property type="entry name" value="PROTEIN_KINASE_ATP"/>
    <property type="match status" value="1"/>
</dbReference>
<protein>
    <recommendedName>
        <fullName evidence="3">Protein kinase domain-containing protein</fullName>
    </recommendedName>
</protein>
<dbReference type="InterPro" id="IPR000719">
    <property type="entry name" value="Prot_kinase_dom"/>
</dbReference>
<feature type="domain" description="Protein kinase" evidence="3">
    <location>
        <begin position="9"/>
        <end position="258"/>
    </location>
</feature>
<proteinExistence type="inferred from homology"/>